<gene>
    <name evidence="1" type="ORF">CPBP_00484</name>
</gene>
<reference evidence="1 2" key="1">
    <citation type="submission" date="2020-06" db="EMBL/GenBank/DDBJ databases">
        <title>The endosymbiont of the kinetoplastid Bodo saltans is a Paracaedibacter-like alpha-proteobacterium possessing a putative toxin-antitoxin system.</title>
        <authorList>
            <person name="Midha S."/>
            <person name="Rigden D.J."/>
            <person name="Siozios S."/>
            <person name="Hurst G.D.D."/>
            <person name="Jackson A.P."/>
        </authorList>
    </citation>
    <scope>NUCLEOTIDE SEQUENCE [LARGE SCALE GENOMIC DNA]</scope>
    <source>
        <strain evidence="1">Lake Konstanz</strain>
    </source>
</reference>
<organism evidence="1 2">
    <name type="scientific">Candidatus Bodocaedibacter vickermanii</name>
    <dbReference type="NCBI Taxonomy" id="2741701"/>
    <lineage>
        <taxon>Bacteria</taxon>
        <taxon>Pseudomonadati</taxon>
        <taxon>Pseudomonadota</taxon>
        <taxon>Alphaproteobacteria</taxon>
        <taxon>Holosporales</taxon>
        <taxon>Candidatus Paracaedibacteraceae</taxon>
        <taxon>Candidatus Bodocaedibacter</taxon>
    </lineage>
</organism>
<name>A0A7L9RTL7_9PROT</name>
<evidence type="ECO:0000313" key="1">
    <source>
        <dbReference type="EMBL" id="QOL19718.1"/>
    </source>
</evidence>
<keyword evidence="2" id="KW-1185">Reference proteome</keyword>
<accession>A0A7L9RTL7</accession>
<proteinExistence type="predicted"/>
<dbReference type="AlphaFoldDB" id="A0A7L9RTL7"/>
<sequence length="84" mass="9548">MISLRYFGDKSTACQHTIAPGMIPVPIKLDPIRSDTDSHISKRRRFAPEQPEVASDRKNYWGEGRRALALSVFSYRKLSLVNPC</sequence>
<dbReference type="EMBL" id="CP054719">
    <property type="protein sequence ID" value="QOL19718.1"/>
    <property type="molecule type" value="Genomic_DNA"/>
</dbReference>
<protein>
    <submittedName>
        <fullName evidence="1">Uncharacterized protein</fullName>
    </submittedName>
</protein>
<dbReference type="KEGG" id="pbal:CPBP_00484"/>
<evidence type="ECO:0000313" key="2">
    <source>
        <dbReference type="Proteomes" id="UP000594001"/>
    </source>
</evidence>
<dbReference type="Proteomes" id="UP000594001">
    <property type="component" value="Chromosome"/>
</dbReference>